<proteinExistence type="predicted"/>
<dbReference type="EMBL" id="CP062983">
    <property type="protein sequence ID" value="QPC81296.1"/>
    <property type="molecule type" value="Genomic_DNA"/>
</dbReference>
<feature type="domain" description="Peptidase S8/S53" evidence="2">
    <location>
        <begin position="233"/>
        <end position="482"/>
    </location>
</feature>
<dbReference type="Pfam" id="PF00082">
    <property type="entry name" value="Peptidase_S8"/>
    <property type="match status" value="1"/>
</dbReference>
<gene>
    <name evidence="3" type="ORF">G4Y79_16500</name>
</gene>
<evidence type="ECO:0000313" key="4">
    <source>
        <dbReference type="Proteomes" id="UP000594468"/>
    </source>
</evidence>
<reference evidence="3 4" key="1">
    <citation type="submission" date="2020-02" db="EMBL/GenBank/DDBJ databases">
        <authorList>
            <person name="Zheng R.K."/>
            <person name="Sun C.M."/>
        </authorList>
    </citation>
    <scope>NUCLEOTIDE SEQUENCE [LARGE SCALE GENOMIC DNA]</scope>
    <source>
        <strain evidence="4">rifampicinis</strain>
    </source>
</reference>
<name>A0A7S8E6J6_9CHLR</name>
<dbReference type="SUPFAM" id="SSF52743">
    <property type="entry name" value="Subtilisin-like"/>
    <property type="match status" value="1"/>
</dbReference>
<dbReference type="InterPro" id="IPR036852">
    <property type="entry name" value="Peptidase_S8/S53_dom_sf"/>
</dbReference>
<dbReference type="RefSeq" id="WP_195169369.1">
    <property type="nucleotide sequence ID" value="NZ_CP062983.1"/>
</dbReference>
<organism evidence="3 4">
    <name type="scientific">Phototrophicus methaneseepsis</name>
    <dbReference type="NCBI Taxonomy" id="2710758"/>
    <lineage>
        <taxon>Bacteria</taxon>
        <taxon>Bacillati</taxon>
        <taxon>Chloroflexota</taxon>
        <taxon>Candidatus Thermofontia</taxon>
        <taxon>Phototrophicales</taxon>
        <taxon>Phototrophicaceae</taxon>
        <taxon>Phototrophicus</taxon>
    </lineage>
</organism>
<dbReference type="InterPro" id="IPR000209">
    <property type="entry name" value="Peptidase_S8/S53_dom"/>
</dbReference>
<evidence type="ECO:0000256" key="1">
    <source>
        <dbReference type="SAM" id="MobiDB-lite"/>
    </source>
</evidence>
<dbReference type="AlphaFoldDB" id="A0A7S8E6J6"/>
<accession>A0A7S8E6J6</accession>
<sequence length="531" mass="56656">MMSSPIQALTAPGLKVRFDPSLVDASMIVAGVSRHLADQNIAVLNEAIIIDQVAGLIFFPFEDAPSPEPPEPDAPVPDPPPADFSAVRRLPDVLPQTETSNAVPSFEMLIPRPGSAPGPSTTGGPGTTPQAVGECDKDIRFVANDLVLVNDAGESLQPIAGRTVNVFVLDTSPFDMNHDVQLRHRLNDFEGISGVFPFVQRFLSETIADPSPIPIEEVAFVDMGSRAPTPVQSISNHGIFIASIIKTIAPEANVTIIPVMSRVGVGSIFTVADVLNELAQDKALQGSQVLVNLSANARLMFGVDDITELTQKVLQELGMAEGRNAPVVSDFIRDQLIEMNGIPDNVRNTVANFAAEDRRLIVAAGNDWTSTIIPPWPKFPAYMKGVVGVGAVRSDGMRTDYSNLPQIPQIAAIQESLDRLDIVTDNGIYAYGGTANAGLLGLFINDFINLENGKQIDNTCGIAQWAGTSFATAVVTGYMAWLCLRGLTAAEANTKLKTDLPQIDGAAARSCAATCSVEFMRQAVRAGESIR</sequence>
<dbReference type="GO" id="GO:0004252">
    <property type="term" value="F:serine-type endopeptidase activity"/>
    <property type="evidence" value="ECO:0007669"/>
    <property type="project" value="InterPro"/>
</dbReference>
<feature type="region of interest" description="Disordered" evidence="1">
    <location>
        <begin position="61"/>
        <end position="83"/>
    </location>
</feature>
<dbReference type="Gene3D" id="3.40.50.200">
    <property type="entry name" value="Peptidase S8/S53 domain"/>
    <property type="match status" value="1"/>
</dbReference>
<protein>
    <submittedName>
        <fullName evidence="3">S8/S53 family peptidase</fullName>
    </submittedName>
</protein>
<feature type="region of interest" description="Disordered" evidence="1">
    <location>
        <begin position="112"/>
        <end position="131"/>
    </location>
</feature>
<dbReference type="Proteomes" id="UP000594468">
    <property type="component" value="Chromosome"/>
</dbReference>
<dbReference type="CDD" id="cd00306">
    <property type="entry name" value="Peptidases_S8_S53"/>
    <property type="match status" value="1"/>
</dbReference>
<evidence type="ECO:0000313" key="3">
    <source>
        <dbReference type="EMBL" id="QPC81296.1"/>
    </source>
</evidence>
<feature type="compositionally biased region" description="Pro residues" evidence="1">
    <location>
        <begin position="66"/>
        <end position="82"/>
    </location>
</feature>
<evidence type="ECO:0000259" key="2">
    <source>
        <dbReference type="Pfam" id="PF00082"/>
    </source>
</evidence>
<keyword evidence="4" id="KW-1185">Reference proteome</keyword>
<dbReference type="KEGG" id="pmet:G4Y79_16500"/>
<dbReference type="GO" id="GO:0006508">
    <property type="term" value="P:proteolysis"/>
    <property type="evidence" value="ECO:0007669"/>
    <property type="project" value="InterPro"/>
</dbReference>